<dbReference type="RefSeq" id="WP_014265462.1">
    <property type="nucleotide sequence ID" value="NC_016631.1"/>
</dbReference>
<dbReference type="SUPFAM" id="SSF50800">
    <property type="entry name" value="PK beta-barrel domain-like"/>
    <property type="match status" value="1"/>
</dbReference>
<sequence>MIAEIVSVNISSLQKMWWNGQEILTGIHKSAVSHPVQVETLSIVGDSQADLVNHGGKDKAVYFYPSEHFPFWAEVLGKSQLHPGDLGENFTSKGILETDVFIGDTWRVGTALVQITQPRSPCYKLAIKHERADLVTRFLEATKPGFYASVLREGVVRAGDSMELVSREQDQITVSDVFRLAVGFEPEVKLRSAIGDYDLIPEFWRKKVRAHGPATETITLAS</sequence>
<dbReference type="KEGG" id="gma:AciX8_2266"/>
<dbReference type="InterPro" id="IPR005302">
    <property type="entry name" value="MoCF_Sase_C"/>
</dbReference>
<dbReference type="Gene3D" id="2.40.33.20">
    <property type="entry name" value="PK beta-barrel domain-like"/>
    <property type="match status" value="1"/>
</dbReference>
<dbReference type="AlphaFoldDB" id="G8NW72"/>
<gene>
    <name evidence="2" type="ordered locus">AciX8_2266</name>
</gene>
<dbReference type="STRING" id="682795.AciX8_2266"/>
<dbReference type="InterPro" id="IPR011037">
    <property type="entry name" value="Pyrv_Knase-like_insert_dom_sf"/>
</dbReference>
<dbReference type="Pfam" id="PF03473">
    <property type="entry name" value="MOSC"/>
    <property type="match status" value="1"/>
</dbReference>
<dbReference type="PANTHER" id="PTHR30212:SF2">
    <property type="entry name" value="PROTEIN YIIM"/>
    <property type="match status" value="1"/>
</dbReference>
<dbReference type="PANTHER" id="PTHR30212">
    <property type="entry name" value="PROTEIN YIIM"/>
    <property type="match status" value="1"/>
</dbReference>
<dbReference type="Proteomes" id="UP000007113">
    <property type="component" value="Chromosome"/>
</dbReference>
<evidence type="ECO:0000313" key="2">
    <source>
        <dbReference type="EMBL" id="AEU36584.1"/>
    </source>
</evidence>
<protein>
    <submittedName>
        <fullName evidence="2">MOSC domain containing protein</fullName>
    </submittedName>
</protein>
<dbReference type="HOGENOM" id="CLU_082566_1_0_0"/>
<dbReference type="eggNOG" id="COG2258">
    <property type="taxonomic scope" value="Bacteria"/>
</dbReference>
<dbReference type="EMBL" id="CP003130">
    <property type="protein sequence ID" value="AEU36584.1"/>
    <property type="molecule type" value="Genomic_DNA"/>
</dbReference>
<dbReference type="GO" id="GO:0003824">
    <property type="term" value="F:catalytic activity"/>
    <property type="evidence" value="ECO:0007669"/>
    <property type="project" value="InterPro"/>
</dbReference>
<organism evidence="2 3">
    <name type="scientific">Granulicella mallensis (strain ATCC BAA-1857 / DSM 23137 / MP5ACTX8)</name>
    <dbReference type="NCBI Taxonomy" id="682795"/>
    <lineage>
        <taxon>Bacteria</taxon>
        <taxon>Pseudomonadati</taxon>
        <taxon>Acidobacteriota</taxon>
        <taxon>Terriglobia</taxon>
        <taxon>Terriglobales</taxon>
        <taxon>Acidobacteriaceae</taxon>
        <taxon>Granulicella</taxon>
    </lineage>
</organism>
<dbReference type="OrthoDB" id="9786134at2"/>
<name>G8NW72_GRAMM</name>
<keyword evidence="3" id="KW-1185">Reference proteome</keyword>
<accession>G8NW72</accession>
<evidence type="ECO:0000313" key="3">
    <source>
        <dbReference type="Proteomes" id="UP000007113"/>
    </source>
</evidence>
<reference evidence="2 3" key="1">
    <citation type="submission" date="2011-11" db="EMBL/GenBank/DDBJ databases">
        <title>Complete sequence of Granulicella mallensis MP5ACTX8.</title>
        <authorList>
            <consortium name="US DOE Joint Genome Institute"/>
            <person name="Lucas S."/>
            <person name="Copeland A."/>
            <person name="Lapidus A."/>
            <person name="Cheng J.-F."/>
            <person name="Goodwin L."/>
            <person name="Pitluck S."/>
            <person name="Peters L."/>
            <person name="Lu M."/>
            <person name="Detter J.C."/>
            <person name="Han C."/>
            <person name="Tapia R."/>
            <person name="Land M."/>
            <person name="Hauser L."/>
            <person name="Kyrpides N."/>
            <person name="Ivanova N."/>
            <person name="Mikhailova N."/>
            <person name="Pagani I."/>
            <person name="Rawat S."/>
            <person name="Mannisto M."/>
            <person name="Haggblom M."/>
            <person name="Woyke T."/>
        </authorList>
    </citation>
    <scope>NUCLEOTIDE SEQUENCE [LARGE SCALE GENOMIC DNA]</scope>
    <source>
        <strain evidence="3">ATCC BAA-1857 / DSM 23137 / MP5ACTX8</strain>
    </source>
</reference>
<proteinExistence type="predicted"/>
<evidence type="ECO:0000259" key="1">
    <source>
        <dbReference type="PROSITE" id="PS51340"/>
    </source>
</evidence>
<feature type="domain" description="MOSC" evidence="1">
    <location>
        <begin position="30"/>
        <end position="165"/>
    </location>
</feature>
<dbReference type="GO" id="GO:0030151">
    <property type="term" value="F:molybdenum ion binding"/>
    <property type="evidence" value="ECO:0007669"/>
    <property type="project" value="InterPro"/>
</dbReference>
<dbReference type="InterPro" id="IPR052353">
    <property type="entry name" value="Benzoxazolinone_Detox_Enz"/>
</dbReference>
<dbReference type="GO" id="GO:0030170">
    <property type="term" value="F:pyridoxal phosphate binding"/>
    <property type="evidence" value="ECO:0007669"/>
    <property type="project" value="InterPro"/>
</dbReference>
<dbReference type="PROSITE" id="PS51340">
    <property type="entry name" value="MOSC"/>
    <property type="match status" value="1"/>
</dbReference>